<accession>A0A151AUA9</accession>
<keyword evidence="2" id="KW-1185">Reference proteome</keyword>
<dbReference type="InterPro" id="IPR043502">
    <property type="entry name" value="DNA/RNA_pol_sf"/>
</dbReference>
<dbReference type="Proteomes" id="UP000075531">
    <property type="component" value="Unassembled WGS sequence"/>
</dbReference>
<dbReference type="STRING" id="1121338.CLTEP_24170"/>
<organism evidence="1 2">
    <name type="scientific">Clostridium tepidiprofundi DSM 19306</name>
    <dbReference type="NCBI Taxonomy" id="1121338"/>
    <lineage>
        <taxon>Bacteria</taxon>
        <taxon>Bacillati</taxon>
        <taxon>Bacillota</taxon>
        <taxon>Clostridia</taxon>
        <taxon>Eubacteriales</taxon>
        <taxon>Clostridiaceae</taxon>
        <taxon>Clostridium</taxon>
    </lineage>
</organism>
<dbReference type="InterPro" id="IPR051083">
    <property type="entry name" value="GrpII_Intron_Splice-Mob/Def"/>
</dbReference>
<evidence type="ECO:0000313" key="1">
    <source>
        <dbReference type="EMBL" id="KYH31225.1"/>
    </source>
</evidence>
<gene>
    <name evidence="1" type="primary">ltrA_1</name>
    <name evidence="1" type="ORF">CLTEP_24170</name>
</gene>
<proteinExistence type="predicted"/>
<dbReference type="EMBL" id="LTBA01000049">
    <property type="protein sequence ID" value="KYH31225.1"/>
    <property type="molecule type" value="Genomic_DNA"/>
</dbReference>
<dbReference type="PANTHER" id="PTHR34047">
    <property type="entry name" value="NUCLEAR INTRON MATURASE 1, MITOCHONDRIAL-RELATED"/>
    <property type="match status" value="1"/>
</dbReference>
<dbReference type="SUPFAM" id="SSF56672">
    <property type="entry name" value="DNA/RNA polymerases"/>
    <property type="match status" value="1"/>
</dbReference>
<dbReference type="AlphaFoldDB" id="A0A151AUA9"/>
<evidence type="ECO:0000313" key="2">
    <source>
        <dbReference type="Proteomes" id="UP000075531"/>
    </source>
</evidence>
<name>A0A151AUA9_9CLOT</name>
<dbReference type="PATRIC" id="fig|1121338.3.peg.2499"/>
<reference evidence="1 2" key="1">
    <citation type="submission" date="2016-02" db="EMBL/GenBank/DDBJ databases">
        <title>Genome sequence of Clostridium tepidiprofundi DSM 19306.</title>
        <authorList>
            <person name="Poehlein A."/>
            <person name="Daniel R."/>
        </authorList>
    </citation>
    <scope>NUCLEOTIDE SEQUENCE [LARGE SCALE GENOMIC DNA]</scope>
    <source>
        <strain evidence="1 2">DSM 19306</strain>
    </source>
</reference>
<sequence>MVYTKLQRIAKIAKERPNEKFTSLIHLINKEMLIKCYNELKPNKATGIDEVTKNEYEVNLENNIENLIERMKGLKYKPKPVRRAYIPKPGTHKKRILGIPSYEDKIVQLAINKLLTTIYEQDFIDSSFGFRPK</sequence>
<dbReference type="PANTHER" id="PTHR34047:SF8">
    <property type="entry name" value="PROTEIN YKFC"/>
    <property type="match status" value="1"/>
</dbReference>
<protein>
    <submittedName>
        <fullName evidence="1">Group II intron-encoded protein LtrA</fullName>
    </submittedName>
</protein>
<comment type="caution">
    <text evidence="1">The sequence shown here is derived from an EMBL/GenBank/DDBJ whole genome shotgun (WGS) entry which is preliminary data.</text>
</comment>